<dbReference type="EMBL" id="JBHSBB010000013">
    <property type="protein sequence ID" value="MFC4033427.1"/>
    <property type="molecule type" value="Genomic_DNA"/>
</dbReference>
<gene>
    <name evidence="1" type="ORF">ACFO3J_18355</name>
</gene>
<accession>A0ABV8HN34</accession>
<evidence type="ECO:0000313" key="1">
    <source>
        <dbReference type="EMBL" id="MFC4033427.1"/>
    </source>
</evidence>
<reference evidence="2" key="1">
    <citation type="journal article" date="2019" name="Int. J. Syst. Evol. Microbiol.">
        <title>The Global Catalogue of Microorganisms (GCM) 10K type strain sequencing project: providing services to taxonomists for standard genome sequencing and annotation.</title>
        <authorList>
            <consortium name="The Broad Institute Genomics Platform"/>
            <consortium name="The Broad Institute Genome Sequencing Center for Infectious Disease"/>
            <person name="Wu L."/>
            <person name="Ma J."/>
        </authorList>
    </citation>
    <scope>NUCLEOTIDE SEQUENCE [LARGE SCALE GENOMIC DNA]</scope>
    <source>
        <strain evidence="2">CGMCC 4.7237</strain>
    </source>
</reference>
<protein>
    <submittedName>
        <fullName evidence="1">Uncharacterized protein</fullName>
    </submittedName>
</protein>
<keyword evidence="2" id="KW-1185">Reference proteome</keyword>
<sequence>MSRTTLNEVVVPDTAVSAAAREVASAYLSPGLFNHFVRAYLWQPPAAPLALSLSTRNCSMWRRCFTTSA</sequence>
<evidence type="ECO:0000313" key="2">
    <source>
        <dbReference type="Proteomes" id="UP001595765"/>
    </source>
</evidence>
<dbReference type="Proteomes" id="UP001595765">
    <property type="component" value="Unassembled WGS sequence"/>
</dbReference>
<proteinExistence type="predicted"/>
<dbReference type="RefSeq" id="WP_386430522.1">
    <property type="nucleotide sequence ID" value="NZ_JBHSBB010000013.1"/>
</dbReference>
<comment type="caution">
    <text evidence="1">The sequence shown here is derived from an EMBL/GenBank/DDBJ whole genome shotgun (WGS) entry which is preliminary data.</text>
</comment>
<organism evidence="1 2">
    <name type="scientific">Streptomyces polygonati</name>
    <dbReference type="NCBI Taxonomy" id="1617087"/>
    <lineage>
        <taxon>Bacteria</taxon>
        <taxon>Bacillati</taxon>
        <taxon>Actinomycetota</taxon>
        <taxon>Actinomycetes</taxon>
        <taxon>Kitasatosporales</taxon>
        <taxon>Streptomycetaceae</taxon>
        <taxon>Streptomyces</taxon>
    </lineage>
</organism>
<name>A0ABV8HN34_9ACTN</name>